<accession>A0A5P8W7R3</accession>
<organism evidence="2 3">
    <name type="scientific">Nostoc sphaeroides CCNUC1</name>
    <dbReference type="NCBI Taxonomy" id="2653204"/>
    <lineage>
        <taxon>Bacteria</taxon>
        <taxon>Bacillati</taxon>
        <taxon>Cyanobacteriota</taxon>
        <taxon>Cyanophyceae</taxon>
        <taxon>Nostocales</taxon>
        <taxon>Nostocaceae</taxon>
        <taxon>Nostoc</taxon>
    </lineage>
</organism>
<sequence length="165" mass="17307">MQLSAAQANLKLALWNAEAESVKSNEMYIQLQELGLPEEVVTRLHGLSTVTRKVSGKVFTLGKIVLIKIFEFVKAHPFLVAGVGIGAVVGAAIAGLITSIPLLGQLLAPIAAVLGITIIGVGAVVGHRLDKQFQGVGEDIVEIAQKFFALLTDVLNTVFGGILPA</sequence>
<evidence type="ECO:0000256" key="1">
    <source>
        <dbReference type="SAM" id="Phobius"/>
    </source>
</evidence>
<reference evidence="2 3" key="1">
    <citation type="submission" date="2019-10" db="EMBL/GenBank/DDBJ databases">
        <title>Genomic and transcriptomic insights into the perfect genentic adaptation of a filamentous nitrogen-fixing cyanobacterium to rice fields.</title>
        <authorList>
            <person name="Chen Z."/>
        </authorList>
    </citation>
    <scope>NUCLEOTIDE SEQUENCE [LARGE SCALE GENOMIC DNA]</scope>
    <source>
        <strain evidence="2">CCNUC1</strain>
    </source>
</reference>
<name>A0A5P8W7R3_9NOSO</name>
<gene>
    <name evidence="2" type="ORF">GXM_06311</name>
</gene>
<protein>
    <submittedName>
        <fullName evidence="2">Uncharacterized protein</fullName>
    </submittedName>
</protein>
<proteinExistence type="predicted"/>
<dbReference type="KEGG" id="nsh:GXM_06311"/>
<dbReference type="EMBL" id="CP045226">
    <property type="protein sequence ID" value="QFS48817.1"/>
    <property type="molecule type" value="Genomic_DNA"/>
</dbReference>
<dbReference type="Proteomes" id="UP000326678">
    <property type="component" value="Chromosome Gxm1"/>
</dbReference>
<keyword evidence="1" id="KW-0812">Transmembrane</keyword>
<feature type="transmembrane region" description="Helical" evidence="1">
    <location>
        <begin position="78"/>
        <end position="100"/>
    </location>
</feature>
<feature type="transmembrane region" description="Helical" evidence="1">
    <location>
        <begin position="106"/>
        <end position="125"/>
    </location>
</feature>
<evidence type="ECO:0000313" key="3">
    <source>
        <dbReference type="Proteomes" id="UP000326678"/>
    </source>
</evidence>
<keyword evidence="3" id="KW-1185">Reference proteome</keyword>
<keyword evidence="1" id="KW-1133">Transmembrane helix</keyword>
<dbReference type="RefSeq" id="WP_152590358.1">
    <property type="nucleotide sequence ID" value="NZ_CP045226.1"/>
</dbReference>
<keyword evidence="1" id="KW-0472">Membrane</keyword>
<evidence type="ECO:0000313" key="2">
    <source>
        <dbReference type="EMBL" id="QFS48817.1"/>
    </source>
</evidence>
<dbReference type="AlphaFoldDB" id="A0A5P8W7R3"/>